<protein>
    <recommendedName>
        <fullName evidence="5">Transmembrane protein</fullName>
    </recommendedName>
</protein>
<evidence type="ECO:0008006" key="5">
    <source>
        <dbReference type="Google" id="ProtNLM"/>
    </source>
</evidence>
<keyword evidence="1" id="KW-0472">Membrane</keyword>
<feature type="transmembrane region" description="Helical" evidence="1">
    <location>
        <begin position="520"/>
        <end position="543"/>
    </location>
</feature>
<reference evidence="2" key="1">
    <citation type="submission" date="2023-06" db="EMBL/GenBank/DDBJ databases">
        <authorList>
            <person name="Kurt Z."/>
        </authorList>
    </citation>
    <scope>NUCLEOTIDE SEQUENCE</scope>
</reference>
<accession>A0AA86V3X4</accession>
<dbReference type="AlphaFoldDB" id="A0AA86V3X4"/>
<gene>
    <name evidence="3" type="ORF">HINF_LOCUS24561</name>
    <name evidence="2" type="ORF">HINF_LOCUS43773</name>
</gene>
<evidence type="ECO:0000256" key="1">
    <source>
        <dbReference type="SAM" id="Phobius"/>
    </source>
</evidence>
<keyword evidence="1" id="KW-1133">Transmembrane helix</keyword>
<dbReference type="Proteomes" id="UP001642409">
    <property type="component" value="Unassembled WGS sequence"/>
</dbReference>
<evidence type="ECO:0000313" key="2">
    <source>
        <dbReference type="EMBL" id="CAI9956128.1"/>
    </source>
</evidence>
<dbReference type="EMBL" id="CAXDID020000072">
    <property type="protein sequence ID" value="CAL6015051.1"/>
    <property type="molecule type" value="Genomic_DNA"/>
</dbReference>
<reference evidence="3 4" key="2">
    <citation type="submission" date="2024-07" db="EMBL/GenBank/DDBJ databases">
        <authorList>
            <person name="Akdeniz Z."/>
        </authorList>
    </citation>
    <scope>NUCLEOTIDE SEQUENCE [LARGE SCALE GENOMIC DNA]</scope>
</reference>
<organism evidence="2">
    <name type="scientific">Hexamita inflata</name>
    <dbReference type="NCBI Taxonomy" id="28002"/>
    <lineage>
        <taxon>Eukaryota</taxon>
        <taxon>Metamonada</taxon>
        <taxon>Diplomonadida</taxon>
        <taxon>Hexamitidae</taxon>
        <taxon>Hexamitinae</taxon>
        <taxon>Hexamita</taxon>
    </lineage>
</organism>
<sequence length="566" mass="64245">MLFILSQCEYTLADKTQFYNCFDSKTDVNIFADNWQIIVTLNSVENSQCVFPHGVLITLQMDSLGSYKPQIYIADFNYNSTKKIFMNCTDISCTNAKQSKSAIIIIEQKTDYTEIPVGSVRVSRGVANNCFNDNDSYVELYQGYIIVILVPVITCTQSNQITYVHPNGSLMMNTPSAAKLYMTYDDDSKSVHTKLTITLLSSLYVPSFGFNINTTVGMRLKLASPEISDKFLQKLVDGVPTPNLKFFHLHLYFTTDTLAPIPLIKTASLLMNFYSLAGLPSAYYFSSIQVISGGFIISQQMGSLGPSVNQQLVNLNIDLYYMDFIFTMYDVPRTNEFTIRLMEQRTDTILQTNTQQVTCSRFPKQECRKYMDRLGKFKITDLTGYVVYYYYSNGNYITNSTATIFLITDSCFEDGYLSYDPVNLVLNVTVLWHQDALGCKLVDNDALTVNIYDGSNNLVFTKQTDFLQGNQSYQITGENFSTYPELKIQYMRYGELVDALALSSYTIIPNAGLILIQIKLVVYILAIHLAFVILYVLTKFIIIPKIQIARKKRPTFKKIVDVDEAL</sequence>
<name>A0AA86V3X4_9EUKA</name>
<evidence type="ECO:0000313" key="3">
    <source>
        <dbReference type="EMBL" id="CAL6015051.1"/>
    </source>
</evidence>
<keyword evidence="4" id="KW-1185">Reference proteome</keyword>
<keyword evidence="1" id="KW-0812">Transmembrane</keyword>
<dbReference type="EMBL" id="CATOUU010000871">
    <property type="protein sequence ID" value="CAI9956128.1"/>
    <property type="molecule type" value="Genomic_DNA"/>
</dbReference>
<comment type="caution">
    <text evidence="2">The sequence shown here is derived from an EMBL/GenBank/DDBJ whole genome shotgun (WGS) entry which is preliminary data.</text>
</comment>
<proteinExistence type="predicted"/>
<evidence type="ECO:0000313" key="4">
    <source>
        <dbReference type="Proteomes" id="UP001642409"/>
    </source>
</evidence>